<dbReference type="PANTHER" id="PTHR10994">
    <property type="entry name" value="RETICULON"/>
    <property type="match status" value="1"/>
</dbReference>
<evidence type="ECO:0000256" key="5">
    <source>
        <dbReference type="ARBA" id="ARBA00023136"/>
    </source>
</evidence>
<comment type="subcellular location">
    <subcellularLocation>
        <location evidence="1 6">Endoplasmic reticulum membrane</location>
        <topology evidence="1 6">Multi-pass membrane protein</topology>
    </subcellularLocation>
</comment>
<evidence type="ECO:0000259" key="7">
    <source>
        <dbReference type="PROSITE" id="PS50845"/>
    </source>
</evidence>
<evidence type="ECO:0000256" key="2">
    <source>
        <dbReference type="ARBA" id="ARBA00022692"/>
    </source>
</evidence>
<evidence type="ECO:0000256" key="3">
    <source>
        <dbReference type="ARBA" id="ARBA00022824"/>
    </source>
</evidence>
<keyword evidence="5 6" id="KW-0472">Membrane</keyword>
<evidence type="ECO:0000256" key="4">
    <source>
        <dbReference type="ARBA" id="ARBA00022989"/>
    </source>
</evidence>
<feature type="domain" description="Reticulon" evidence="7">
    <location>
        <begin position="39"/>
        <end position="84"/>
    </location>
</feature>
<dbReference type="AlphaFoldDB" id="A0AAV6XYT9"/>
<evidence type="ECO:0000313" key="9">
    <source>
        <dbReference type="Proteomes" id="UP000826271"/>
    </source>
</evidence>
<evidence type="ECO:0000256" key="6">
    <source>
        <dbReference type="RuleBase" id="RU363132"/>
    </source>
</evidence>
<keyword evidence="3 6" id="KW-0256">Endoplasmic reticulum</keyword>
<name>A0AAV6XYT9_9LAMI</name>
<feature type="transmembrane region" description="Helical" evidence="6">
    <location>
        <begin position="50"/>
        <end position="68"/>
    </location>
</feature>
<dbReference type="EMBL" id="WHWC01000002">
    <property type="protein sequence ID" value="KAG8387974.1"/>
    <property type="molecule type" value="Genomic_DNA"/>
</dbReference>
<dbReference type="Pfam" id="PF02453">
    <property type="entry name" value="Reticulon"/>
    <property type="match status" value="1"/>
</dbReference>
<gene>
    <name evidence="8" type="ORF">BUALT_Bualt02G0076900</name>
</gene>
<evidence type="ECO:0000313" key="8">
    <source>
        <dbReference type="EMBL" id="KAG8387974.1"/>
    </source>
</evidence>
<dbReference type="GO" id="GO:0009617">
    <property type="term" value="P:response to bacterium"/>
    <property type="evidence" value="ECO:0007669"/>
    <property type="project" value="InterPro"/>
</dbReference>
<keyword evidence="2 6" id="KW-0812">Transmembrane</keyword>
<keyword evidence="4 6" id="KW-1133">Transmembrane helix</keyword>
<organism evidence="8 9">
    <name type="scientific">Buddleja alternifolia</name>
    <dbReference type="NCBI Taxonomy" id="168488"/>
    <lineage>
        <taxon>Eukaryota</taxon>
        <taxon>Viridiplantae</taxon>
        <taxon>Streptophyta</taxon>
        <taxon>Embryophyta</taxon>
        <taxon>Tracheophyta</taxon>
        <taxon>Spermatophyta</taxon>
        <taxon>Magnoliopsida</taxon>
        <taxon>eudicotyledons</taxon>
        <taxon>Gunneridae</taxon>
        <taxon>Pentapetalae</taxon>
        <taxon>asterids</taxon>
        <taxon>lamiids</taxon>
        <taxon>Lamiales</taxon>
        <taxon>Scrophulariaceae</taxon>
        <taxon>Buddlejeae</taxon>
        <taxon>Buddleja</taxon>
    </lineage>
</organism>
<dbReference type="PROSITE" id="PS50845">
    <property type="entry name" value="RETICULON"/>
    <property type="match status" value="1"/>
</dbReference>
<accession>A0AAV6XYT9</accession>
<dbReference type="GO" id="GO:0005789">
    <property type="term" value="C:endoplasmic reticulum membrane"/>
    <property type="evidence" value="ECO:0007669"/>
    <property type="project" value="UniProtKB-SubCell"/>
</dbReference>
<keyword evidence="9" id="KW-1185">Reference proteome</keyword>
<evidence type="ECO:0000256" key="1">
    <source>
        <dbReference type="ARBA" id="ARBA00004477"/>
    </source>
</evidence>
<dbReference type="InterPro" id="IPR003388">
    <property type="entry name" value="Reticulon"/>
</dbReference>
<dbReference type="PANTHER" id="PTHR10994:SF85">
    <property type="entry name" value="RETICULON-LIKE PROTEIN B9"/>
    <property type="match status" value="1"/>
</dbReference>
<dbReference type="InterPro" id="IPR045064">
    <property type="entry name" value="Reticulon-like"/>
</dbReference>
<reference evidence="8" key="1">
    <citation type="submission" date="2019-10" db="EMBL/GenBank/DDBJ databases">
        <authorList>
            <person name="Zhang R."/>
            <person name="Pan Y."/>
            <person name="Wang J."/>
            <person name="Ma R."/>
            <person name="Yu S."/>
        </authorList>
    </citation>
    <scope>NUCLEOTIDE SEQUENCE</scope>
    <source>
        <strain evidence="8">LA-IB0</strain>
        <tissue evidence="8">Leaf</tissue>
    </source>
</reference>
<feature type="transmembrane region" description="Helical" evidence="6">
    <location>
        <begin position="75"/>
        <end position="97"/>
    </location>
</feature>
<protein>
    <recommendedName>
        <fullName evidence="6">Reticulon-like protein</fullName>
    </recommendedName>
</protein>
<dbReference type="Proteomes" id="UP000826271">
    <property type="component" value="Unassembled WGS sequence"/>
</dbReference>
<sequence length="369" mass="40629">MDTSSDSDINGSMLPVRLFGRQRPIHAVLGGGKVGEFAVGDVVLWRDTRVSGGIVMGISAIWFLFEVVEYNLVTLLCHLFITTMLLIFIWSSAAQFFNWCRCFSGAGSALYRCGYRSIAAVFSGNLLLPCSEFRRGIIGGRCVLLRACMFGQDKADVKKEQNVRILKRELLWIWRQSSSVVVYPSVHFITLLVYWLWNPFDNDILHQFCGVFFLGLFFNGGRDNVLSGLYSLDHPPLILVSGSTDDDIRTPLTKDASNVGKDTLDQSTDADAYVVPPDDCPSPTFGSAASAIAIGTFLGADVAASVVHSPDRLTTVDATASEHSQLSFALHSQLSFAPAAAKGRRRLFLKDESDDDDAPTMKTYKRLKD</sequence>
<proteinExistence type="predicted"/>
<comment type="caution">
    <text evidence="8">The sequence shown here is derived from an EMBL/GenBank/DDBJ whole genome shotgun (WGS) entry which is preliminary data.</text>
</comment>